<protein>
    <submittedName>
        <fullName evidence="1">Uncharacterized protein</fullName>
    </submittedName>
</protein>
<proteinExistence type="predicted"/>
<evidence type="ECO:0000313" key="1">
    <source>
        <dbReference type="EMBL" id="SDN45772.1"/>
    </source>
</evidence>
<dbReference type="EMBL" id="FNHW01000005">
    <property type="protein sequence ID" value="SDN45772.1"/>
    <property type="molecule type" value="Genomic_DNA"/>
</dbReference>
<reference evidence="2" key="1">
    <citation type="submission" date="2016-10" db="EMBL/GenBank/DDBJ databases">
        <authorList>
            <person name="Varghese N."/>
            <person name="Submissions S."/>
        </authorList>
    </citation>
    <scope>NUCLEOTIDE SEQUENCE [LARGE SCALE GENOMIC DNA]</scope>
    <source>
        <strain evidence="2">CGMCC 1.6854</strain>
    </source>
</reference>
<dbReference type="Proteomes" id="UP000199544">
    <property type="component" value="Unassembled WGS sequence"/>
</dbReference>
<sequence>MTEYSADKLNKNQNLFDIELVQALGESFKSDSINSSDLSKVVLIDWHS</sequence>
<keyword evidence="2" id="KW-1185">Reference proteome</keyword>
<organism evidence="1 2">
    <name type="scientific">Fictibacillus solisalsi</name>
    <dbReference type="NCBI Taxonomy" id="459525"/>
    <lineage>
        <taxon>Bacteria</taxon>
        <taxon>Bacillati</taxon>
        <taxon>Bacillota</taxon>
        <taxon>Bacilli</taxon>
        <taxon>Bacillales</taxon>
        <taxon>Fictibacillaceae</taxon>
        <taxon>Fictibacillus</taxon>
    </lineage>
</organism>
<dbReference type="AlphaFoldDB" id="A0A1H0BJE7"/>
<accession>A0A1H0BJE7</accession>
<gene>
    <name evidence="1" type="ORF">SAMN04488137_4517</name>
</gene>
<name>A0A1H0BJE7_9BACL</name>
<evidence type="ECO:0000313" key="2">
    <source>
        <dbReference type="Proteomes" id="UP000199544"/>
    </source>
</evidence>